<dbReference type="Proteomes" id="UP000478052">
    <property type="component" value="Unassembled WGS sequence"/>
</dbReference>
<keyword evidence="2" id="KW-1185">Reference proteome</keyword>
<reference evidence="1 2" key="1">
    <citation type="submission" date="2019-08" db="EMBL/GenBank/DDBJ databases">
        <title>Whole genome of Aphis craccivora.</title>
        <authorList>
            <person name="Voronova N.V."/>
            <person name="Shulinski R.S."/>
            <person name="Bandarenka Y.V."/>
            <person name="Zhorov D.G."/>
            <person name="Warner D."/>
        </authorList>
    </citation>
    <scope>NUCLEOTIDE SEQUENCE [LARGE SCALE GENOMIC DNA]</scope>
    <source>
        <strain evidence="1">180601</strain>
        <tissue evidence="1">Whole Body</tissue>
    </source>
</reference>
<dbReference type="EMBL" id="VUJU01012255">
    <property type="protein sequence ID" value="KAF0708193.1"/>
    <property type="molecule type" value="Genomic_DNA"/>
</dbReference>
<gene>
    <name evidence="1" type="ORF">FWK35_00037401</name>
</gene>
<evidence type="ECO:0000313" key="1">
    <source>
        <dbReference type="EMBL" id="KAF0708193.1"/>
    </source>
</evidence>
<dbReference type="AlphaFoldDB" id="A0A6G0VT46"/>
<protein>
    <submittedName>
        <fullName evidence="1">Uncharacterized protein</fullName>
    </submittedName>
</protein>
<name>A0A6G0VT46_APHCR</name>
<evidence type="ECO:0000313" key="2">
    <source>
        <dbReference type="Proteomes" id="UP000478052"/>
    </source>
</evidence>
<sequence>MDKWLSGSSNETKVIKTSLNLVPEESVDDPEPITFASTSSKTIYDKTEPKITHEKKNKVVRRFNEKWSQMSEFKNWLIKKVDIIGKDVAFCKVCCSMLSTHVTELKRHALSAKHLQNSKQIVQQTPVSQVFQTSTLTKQTRIAELKLTALFASNNLSFSLSDTLTPLLSNIFSDSKIAKNLSLKRTKTTAIMKNVLGNTFFNELCQSLKQPGCFYSIIMDESTDISEVKQCALVIIFFDTESMLLKTQFLDMVETSSGTADHLPDILLKYHELPCSNASVERLFSDLKNIKTLHRNKLCTVSLVGILRTKHSVTDCISFKPSDNMIKSNIWD</sequence>
<dbReference type="PANTHER" id="PTHR37162">
    <property type="entry name" value="HAT FAMILY DIMERISATION DOMAINCONTAINING PROTEIN-RELATED"/>
    <property type="match status" value="1"/>
</dbReference>
<organism evidence="1 2">
    <name type="scientific">Aphis craccivora</name>
    <name type="common">Cowpea aphid</name>
    <dbReference type="NCBI Taxonomy" id="307492"/>
    <lineage>
        <taxon>Eukaryota</taxon>
        <taxon>Metazoa</taxon>
        <taxon>Ecdysozoa</taxon>
        <taxon>Arthropoda</taxon>
        <taxon>Hexapoda</taxon>
        <taxon>Insecta</taxon>
        <taxon>Pterygota</taxon>
        <taxon>Neoptera</taxon>
        <taxon>Paraneoptera</taxon>
        <taxon>Hemiptera</taxon>
        <taxon>Sternorrhyncha</taxon>
        <taxon>Aphidomorpha</taxon>
        <taxon>Aphidoidea</taxon>
        <taxon>Aphididae</taxon>
        <taxon>Aphidini</taxon>
        <taxon>Aphis</taxon>
        <taxon>Aphis</taxon>
    </lineage>
</organism>
<comment type="caution">
    <text evidence="1">The sequence shown here is derived from an EMBL/GenBank/DDBJ whole genome shotgun (WGS) entry which is preliminary data.</text>
</comment>
<proteinExistence type="predicted"/>
<dbReference type="PANTHER" id="PTHR37162:SF1">
    <property type="entry name" value="BED-TYPE DOMAIN-CONTAINING PROTEIN"/>
    <property type="match status" value="1"/>
</dbReference>
<accession>A0A6G0VT46</accession>
<dbReference type="OrthoDB" id="6617543at2759"/>